<keyword evidence="2" id="KW-0229">DNA integration</keyword>
<dbReference type="GO" id="GO:0003677">
    <property type="term" value="F:DNA binding"/>
    <property type="evidence" value="ECO:0007669"/>
    <property type="project" value="UniProtKB-UniRule"/>
</dbReference>
<keyword evidence="3 5" id="KW-0238">DNA-binding</keyword>
<dbReference type="Pfam" id="PF00589">
    <property type="entry name" value="Phage_integrase"/>
    <property type="match status" value="1"/>
</dbReference>
<dbReference type="InterPro" id="IPR044068">
    <property type="entry name" value="CB"/>
</dbReference>
<dbReference type="PROSITE" id="PS51898">
    <property type="entry name" value="TYR_RECOMBINASE"/>
    <property type="match status" value="1"/>
</dbReference>
<dbReference type="Pfam" id="PF13495">
    <property type="entry name" value="Phage_int_SAM_4"/>
    <property type="match status" value="1"/>
</dbReference>
<sequence>MAINTYPLLTNASTDTELIRLWISQKSRTTQKTYITISRQFLTFAGKELAEVKLEDILLWLESFQLRGKSQNTINNKLAAIKSLFSFGVKTGYLSANPASMIKTTKAKDALNERILQAEEVKQLIDEAANERDQRKLALRDRLILILLYILGLRISELVGLNWSDFQSTEEAIAVTIFGKGHKTRTLLITHQLWSELKQLPRSEKTEAVFLSRFGNRLDRHAIHRLIKKAVEKAGINPHTSAHWLRHAHACHSLNNGAGIDLLMKSLGHSSLAVTSRYLHVKPSECTSKFIDLD</sequence>
<keyword evidence="6" id="KW-0175">Coiled coil</keyword>
<feature type="domain" description="Tyr recombinase" evidence="7">
    <location>
        <begin position="111"/>
        <end position="291"/>
    </location>
</feature>
<evidence type="ECO:0000256" key="4">
    <source>
        <dbReference type="ARBA" id="ARBA00023172"/>
    </source>
</evidence>
<dbReference type="Proteomes" id="UP000320055">
    <property type="component" value="Unassembled WGS sequence"/>
</dbReference>
<dbReference type="GO" id="GO:0006310">
    <property type="term" value="P:DNA recombination"/>
    <property type="evidence" value="ECO:0007669"/>
    <property type="project" value="UniProtKB-KW"/>
</dbReference>
<dbReference type="SUPFAM" id="SSF56349">
    <property type="entry name" value="DNA breaking-rejoining enzymes"/>
    <property type="match status" value="1"/>
</dbReference>
<name>A0A563VWJ9_9CYAN</name>
<dbReference type="InterPro" id="IPR011010">
    <property type="entry name" value="DNA_brk_join_enz"/>
</dbReference>
<dbReference type="InterPro" id="IPR004107">
    <property type="entry name" value="Integrase_SAM-like_N"/>
</dbReference>
<dbReference type="PANTHER" id="PTHR30349:SF41">
    <property type="entry name" value="INTEGRASE_RECOMBINASE PROTEIN MJ0367-RELATED"/>
    <property type="match status" value="1"/>
</dbReference>
<evidence type="ECO:0000256" key="2">
    <source>
        <dbReference type="ARBA" id="ARBA00022908"/>
    </source>
</evidence>
<accession>A0A563VWJ9</accession>
<evidence type="ECO:0000256" key="1">
    <source>
        <dbReference type="ARBA" id="ARBA00008857"/>
    </source>
</evidence>
<evidence type="ECO:0000259" key="7">
    <source>
        <dbReference type="PROSITE" id="PS51898"/>
    </source>
</evidence>
<dbReference type="PROSITE" id="PS51900">
    <property type="entry name" value="CB"/>
    <property type="match status" value="1"/>
</dbReference>
<dbReference type="Gene3D" id="1.10.443.10">
    <property type="entry name" value="Intergrase catalytic core"/>
    <property type="match status" value="1"/>
</dbReference>
<dbReference type="InterPro" id="IPR010998">
    <property type="entry name" value="Integrase_recombinase_N"/>
</dbReference>
<evidence type="ECO:0000256" key="3">
    <source>
        <dbReference type="ARBA" id="ARBA00023125"/>
    </source>
</evidence>
<dbReference type="RefSeq" id="WP_144874604.1">
    <property type="nucleotide sequence ID" value="NZ_LR214107.1"/>
</dbReference>
<dbReference type="PANTHER" id="PTHR30349">
    <property type="entry name" value="PHAGE INTEGRASE-RELATED"/>
    <property type="match status" value="1"/>
</dbReference>
<comment type="similarity">
    <text evidence="1">Belongs to the 'phage' integrase family.</text>
</comment>
<proteinExistence type="inferred from homology"/>
<gene>
    <name evidence="9" type="ORF">H1P_3710006</name>
</gene>
<evidence type="ECO:0000313" key="9">
    <source>
        <dbReference type="EMBL" id="VEP15796.1"/>
    </source>
</evidence>
<dbReference type="InterPro" id="IPR002104">
    <property type="entry name" value="Integrase_catalytic"/>
</dbReference>
<dbReference type="AlphaFoldDB" id="A0A563VWJ9"/>
<evidence type="ECO:0000313" key="10">
    <source>
        <dbReference type="Proteomes" id="UP000320055"/>
    </source>
</evidence>
<feature type="domain" description="Core-binding (CB)" evidence="8">
    <location>
        <begin position="13"/>
        <end position="89"/>
    </location>
</feature>
<dbReference type="InterPro" id="IPR050090">
    <property type="entry name" value="Tyrosine_recombinase_XerCD"/>
</dbReference>
<evidence type="ECO:0000259" key="8">
    <source>
        <dbReference type="PROSITE" id="PS51900"/>
    </source>
</evidence>
<dbReference type="EMBL" id="CAACVJ010000303">
    <property type="protein sequence ID" value="VEP15796.1"/>
    <property type="molecule type" value="Genomic_DNA"/>
</dbReference>
<evidence type="ECO:0000256" key="5">
    <source>
        <dbReference type="PROSITE-ProRule" id="PRU01248"/>
    </source>
</evidence>
<keyword evidence="10" id="KW-1185">Reference proteome</keyword>
<dbReference type="OrthoDB" id="9784359at2"/>
<keyword evidence="4" id="KW-0233">DNA recombination</keyword>
<dbReference type="Gene3D" id="1.10.150.130">
    <property type="match status" value="1"/>
</dbReference>
<protein>
    <submittedName>
        <fullName evidence="9">Integrase</fullName>
    </submittedName>
</protein>
<reference evidence="9 10" key="1">
    <citation type="submission" date="2019-01" db="EMBL/GenBank/DDBJ databases">
        <authorList>
            <person name="Brito A."/>
        </authorList>
    </citation>
    <scope>NUCLEOTIDE SEQUENCE [LARGE SCALE GENOMIC DNA]</scope>
    <source>
        <strain evidence="9">1</strain>
    </source>
</reference>
<evidence type="ECO:0000256" key="6">
    <source>
        <dbReference type="SAM" id="Coils"/>
    </source>
</evidence>
<dbReference type="GO" id="GO:0015074">
    <property type="term" value="P:DNA integration"/>
    <property type="evidence" value="ECO:0007669"/>
    <property type="project" value="UniProtKB-KW"/>
</dbReference>
<dbReference type="InterPro" id="IPR013762">
    <property type="entry name" value="Integrase-like_cat_sf"/>
</dbReference>
<organism evidence="9 10">
    <name type="scientific">Hyella patelloides LEGE 07179</name>
    <dbReference type="NCBI Taxonomy" id="945734"/>
    <lineage>
        <taxon>Bacteria</taxon>
        <taxon>Bacillati</taxon>
        <taxon>Cyanobacteriota</taxon>
        <taxon>Cyanophyceae</taxon>
        <taxon>Pleurocapsales</taxon>
        <taxon>Hyellaceae</taxon>
        <taxon>Hyella</taxon>
    </lineage>
</organism>
<feature type="coiled-coil region" evidence="6">
    <location>
        <begin position="111"/>
        <end position="141"/>
    </location>
</feature>